<dbReference type="GO" id="GO:0008270">
    <property type="term" value="F:zinc ion binding"/>
    <property type="evidence" value="ECO:0007669"/>
    <property type="project" value="InterPro"/>
</dbReference>
<evidence type="ECO:0000259" key="4">
    <source>
        <dbReference type="PROSITE" id="PS50048"/>
    </source>
</evidence>
<dbReference type="RefSeq" id="XP_041687490.1">
    <property type="nucleotide sequence ID" value="XM_041821740.1"/>
</dbReference>
<evidence type="ECO:0000256" key="3">
    <source>
        <dbReference type="SAM" id="MobiDB-lite"/>
    </source>
</evidence>
<dbReference type="GO" id="GO:0000976">
    <property type="term" value="F:transcription cis-regulatory region binding"/>
    <property type="evidence" value="ECO:0007669"/>
    <property type="project" value="TreeGrafter"/>
</dbReference>
<dbReference type="PANTHER" id="PTHR37534:SF43">
    <property type="entry name" value="FINGER DOMAIN PROTEIN, PUTATIVE (AFU_ORTHOLOGUE AFUA_1G01850)-RELATED"/>
    <property type="match status" value="1"/>
</dbReference>
<dbReference type="InterPro" id="IPR021858">
    <property type="entry name" value="Fun_TF"/>
</dbReference>
<feature type="region of interest" description="Disordered" evidence="3">
    <location>
        <begin position="57"/>
        <end position="82"/>
    </location>
</feature>
<feature type="domain" description="Zn(2)-C6 fungal-type" evidence="4">
    <location>
        <begin position="19"/>
        <end position="49"/>
    </location>
</feature>
<gene>
    <name evidence="5" type="ORF">FMAN_08282</name>
</gene>
<proteinExistence type="predicted"/>
<keyword evidence="2" id="KW-0539">Nucleus</keyword>
<dbReference type="GO" id="GO:0000981">
    <property type="term" value="F:DNA-binding transcription factor activity, RNA polymerase II-specific"/>
    <property type="evidence" value="ECO:0007669"/>
    <property type="project" value="InterPro"/>
</dbReference>
<dbReference type="PROSITE" id="PS00463">
    <property type="entry name" value="ZN2_CY6_FUNGAL_1"/>
    <property type="match status" value="1"/>
</dbReference>
<feature type="compositionally biased region" description="Basic and acidic residues" evidence="3">
    <location>
        <begin position="62"/>
        <end position="82"/>
    </location>
</feature>
<dbReference type="Proteomes" id="UP000184255">
    <property type="component" value="Unassembled WGS sequence"/>
</dbReference>
<dbReference type="PROSITE" id="PS50048">
    <property type="entry name" value="ZN2_CY6_FUNGAL_2"/>
    <property type="match status" value="1"/>
</dbReference>
<dbReference type="PANTHER" id="PTHR37534">
    <property type="entry name" value="TRANSCRIPTIONAL ACTIVATOR PROTEIN UGA3"/>
    <property type="match status" value="1"/>
</dbReference>
<dbReference type="InterPro" id="IPR001138">
    <property type="entry name" value="Zn2Cys6_DnaBD"/>
</dbReference>
<dbReference type="InterPro" id="IPR036864">
    <property type="entry name" value="Zn2-C6_fun-type_DNA-bd_sf"/>
</dbReference>
<dbReference type="EMBL" id="FCQH01000012">
    <property type="protein sequence ID" value="CVL02208.1"/>
    <property type="molecule type" value="Genomic_DNA"/>
</dbReference>
<comment type="subcellular location">
    <subcellularLocation>
        <location evidence="1">Nucleus</location>
    </subcellularLocation>
</comment>
<dbReference type="SMART" id="SM00066">
    <property type="entry name" value="GAL4"/>
    <property type="match status" value="1"/>
</dbReference>
<dbReference type="Pfam" id="PF11951">
    <property type="entry name" value="Fungal_trans_2"/>
    <property type="match status" value="1"/>
</dbReference>
<evidence type="ECO:0000256" key="1">
    <source>
        <dbReference type="ARBA" id="ARBA00004123"/>
    </source>
</evidence>
<name>A0A1L7TUD9_FUSMA</name>
<dbReference type="VEuPathDB" id="FungiDB:FMAN_08282"/>
<evidence type="ECO:0000313" key="5">
    <source>
        <dbReference type="EMBL" id="CVL02208.1"/>
    </source>
</evidence>
<protein>
    <recommendedName>
        <fullName evidence="4">Zn(2)-C6 fungal-type domain-containing protein</fullName>
    </recommendedName>
</protein>
<accession>A0A1L7TUD9</accession>
<dbReference type="SUPFAM" id="SSF57701">
    <property type="entry name" value="Zn2/Cys6 DNA-binding domain"/>
    <property type="match status" value="1"/>
</dbReference>
<evidence type="ECO:0000313" key="6">
    <source>
        <dbReference type="Proteomes" id="UP000184255"/>
    </source>
</evidence>
<organism evidence="5 6">
    <name type="scientific">Fusarium mangiferae</name>
    <name type="common">Mango malformation disease fungus</name>
    <dbReference type="NCBI Taxonomy" id="192010"/>
    <lineage>
        <taxon>Eukaryota</taxon>
        <taxon>Fungi</taxon>
        <taxon>Dikarya</taxon>
        <taxon>Ascomycota</taxon>
        <taxon>Pezizomycotina</taxon>
        <taxon>Sordariomycetes</taxon>
        <taxon>Hypocreomycetidae</taxon>
        <taxon>Hypocreales</taxon>
        <taxon>Nectriaceae</taxon>
        <taxon>Fusarium</taxon>
        <taxon>Fusarium fujikuroi species complex</taxon>
    </lineage>
</organism>
<reference evidence="6" key="1">
    <citation type="journal article" date="2016" name="Genome Biol. Evol.">
        <title>Comparative 'omics' of the Fusarium fujikuroi species complex highlights differences in genetic potential and metabolite synthesis.</title>
        <authorList>
            <person name="Niehaus E.-M."/>
            <person name="Muensterkoetter M."/>
            <person name="Proctor R.H."/>
            <person name="Brown D.W."/>
            <person name="Sharon A."/>
            <person name="Idan Y."/>
            <person name="Oren-Young L."/>
            <person name="Sieber C.M."/>
            <person name="Novak O."/>
            <person name="Pencik A."/>
            <person name="Tarkowska D."/>
            <person name="Hromadova K."/>
            <person name="Freeman S."/>
            <person name="Maymon M."/>
            <person name="Elazar M."/>
            <person name="Youssef S.A."/>
            <person name="El-Shabrawy E.S.M."/>
            <person name="Shalaby A.B.A."/>
            <person name="Houterman P."/>
            <person name="Brock N.L."/>
            <person name="Burkhardt I."/>
            <person name="Tsavkelova E.A."/>
            <person name="Dickschat J.S."/>
            <person name="Galuszka P."/>
            <person name="Gueldener U."/>
            <person name="Tudzynski B."/>
        </authorList>
    </citation>
    <scope>NUCLEOTIDE SEQUENCE [LARGE SCALE GENOMIC DNA]</scope>
    <source>
        <strain evidence="6">MRC7560</strain>
    </source>
</reference>
<dbReference type="AlphaFoldDB" id="A0A1L7TUD9"/>
<sequence length="483" mass="54734">MTYRPRPGARGSGLRSKTGCVPCRQRRKKCDESRPICLGCDRNHLICQWAAPLSSKSQSTDATRDHGTPQPDYRETTTHTDKQLSSRAIFPVAKGPIIVPAQLRKGTNRYLFEHFLHVTARRMAGRTYPENPFLSCNLKIAFGNTIMQHTILAISASHLLYKRPDMADICASHYAIVLRAMKHAVTRWKVLHIGDQIALLATALALCWFETIDVNTRGALYHHLEASKFMFQTVKRNLKDHDPSLFGFLAEQYAYLATVSNITLRSARFDPEMNQTLSLPSLGLLNKGSNFYGCLFGCSHLVYETIPMICDLAKLRIKEGIAPSQTSYQQYESILGELKAWRPMQGYFPKDFEYAGQLYREACLIFLESSFQGPDTPTLELYAAIEPCLGRFLEVFAKMSYESPSWTTVMWPILTAGSHMRCLKQRDQLSDIILNSTFDMRAVDNTLHSLQLLWEKMALNECYYGSYGLEKVLKECGITMCVG</sequence>
<dbReference type="GO" id="GO:0005634">
    <property type="term" value="C:nucleus"/>
    <property type="evidence" value="ECO:0007669"/>
    <property type="project" value="UniProtKB-SubCell"/>
</dbReference>
<comment type="caution">
    <text evidence="5">The sequence shown here is derived from an EMBL/GenBank/DDBJ whole genome shotgun (WGS) entry which is preliminary data.</text>
</comment>
<dbReference type="CDD" id="cd00067">
    <property type="entry name" value="GAL4"/>
    <property type="match status" value="1"/>
</dbReference>
<dbReference type="GO" id="GO:0045944">
    <property type="term" value="P:positive regulation of transcription by RNA polymerase II"/>
    <property type="evidence" value="ECO:0007669"/>
    <property type="project" value="TreeGrafter"/>
</dbReference>
<dbReference type="Pfam" id="PF00172">
    <property type="entry name" value="Zn_clus"/>
    <property type="match status" value="1"/>
</dbReference>
<dbReference type="GeneID" id="65087542"/>
<keyword evidence="6" id="KW-1185">Reference proteome</keyword>
<evidence type="ECO:0000256" key="2">
    <source>
        <dbReference type="ARBA" id="ARBA00023242"/>
    </source>
</evidence>
<dbReference type="Gene3D" id="4.10.240.10">
    <property type="entry name" value="Zn(2)-C6 fungal-type DNA-binding domain"/>
    <property type="match status" value="1"/>
</dbReference>